<feature type="transmembrane region" description="Helical" evidence="1">
    <location>
        <begin position="205"/>
        <end position="224"/>
    </location>
</feature>
<reference evidence="3 4" key="1">
    <citation type="submission" date="2016-05" db="EMBL/GenBank/DDBJ databases">
        <title>Paenibacillus oryzae. sp. nov., isolated from the rice root.</title>
        <authorList>
            <person name="Zhang J."/>
            <person name="Zhang X."/>
        </authorList>
    </citation>
    <scope>NUCLEOTIDE SEQUENCE [LARGE SCALE GENOMIC DNA]</scope>
    <source>
        <strain evidence="3 4">1DrF-4</strain>
    </source>
</reference>
<protein>
    <recommendedName>
        <fullName evidence="2">Peptidase M56 domain-containing protein</fullName>
    </recommendedName>
</protein>
<dbReference type="PANTHER" id="PTHR34978:SF3">
    <property type="entry name" value="SLR0241 PROTEIN"/>
    <property type="match status" value="1"/>
</dbReference>
<keyword evidence="1" id="KW-0812">Transmembrane</keyword>
<dbReference type="Pfam" id="PF05569">
    <property type="entry name" value="Peptidase_M56"/>
    <property type="match status" value="1"/>
</dbReference>
<dbReference type="CDD" id="cd07341">
    <property type="entry name" value="M56_BlaR1_MecR1_like"/>
    <property type="match status" value="1"/>
</dbReference>
<dbReference type="PANTHER" id="PTHR34978">
    <property type="entry name" value="POSSIBLE SENSOR-TRANSDUCER PROTEIN BLAR"/>
    <property type="match status" value="1"/>
</dbReference>
<dbReference type="RefSeq" id="WP_068680206.1">
    <property type="nucleotide sequence ID" value="NZ_LYPA01000031.1"/>
</dbReference>
<feature type="domain" description="Peptidase M56" evidence="2">
    <location>
        <begin position="8"/>
        <end position="283"/>
    </location>
</feature>
<keyword evidence="1" id="KW-0472">Membrane</keyword>
<comment type="caution">
    <text evidence="3">The sequence shown here is derived from an EMBL/GenBank/DDBJ whole genome shotgun (WGS) entry which is preliminary data.</text>
</comment>
<dbReference type="InterPro" id="IPR052173">
    <property type="entry name" value="Beta-lactam_resp_regulator"/>
</dbReference>
<feature type="transmembrane region" description="Helical" evidence="1">
    <location>
        <begin position="292"/>
        <end position="311"/>
    </location>
</feature>
<feature type="transmembrane region" description="Helical" evidence="1">
    <location>
        <begin position="37"/>
        <end position="55"/>
    </location>
</feature>
<dbReference type="EMBL" id="LYPA01000031">
    <property type="protein sequence ID" value="OBR67813.1"/>
    <property type="molecule type" value="Genomic_DNA"/>
</dbReference>
<dbReference type="AlphaFoldDB" id="A0A1A5YQF6"/>
<dbReference type="STRING" id="1844972.A7K91_08780"/>
<dbReference type="Proteomes" id="UP000092024">
    <property type="component" value="Unassembled WGS sequence"/>
</dbReference>
<evidence type="ECO:0000256" key="1">
    <source>
        <dbReference type="SAM" id="Phobius"/>
    </source>
</evidence>
<accession>A0A1A5YQF6</accession>
<evidence type="ECO:0000313" key="4">
    <source>
        <dbReference type="Proteomes" id="UP000092024"/>
    </source>
</evidence>
<keyword evidence="4" id="KW-1185">Reference proteome</keyword>
<name>A0A1A5YQF6_9BACL</name>
<feature type="transmembrane region" description="Helical" evidence="1">
    <location>
        <begin position="114"/>
        <end position="136"/>
    </location>
</feature>
<keyword evidence="1" id="KW-1133">Transmembrane helix</keyword>
<dbReference type="OrthoDB" id="9804799at2"/>
<evidence type="ECO:0000313" key="3">
    <source>
        <dbReference type="EMBL" id="OBR67813.1"/>
    </source>
</evidence>
<gene>
    <name evidence="3" type="ORF">A7K91_08780</name>
</gene>
<feature type="transmembrane region" description="Helical" evidence="1">
    <location>
        <begin position="12"/>
        <end position="30"/>
    </location>
</feature>
<evidence type="ECO:0000259" key="2">
    <source>
        <dbReference type="Pfam" id="PF05569"/>
    </source>
</evidence>
<sequence length="508" mass="56001">MLEKLFLQTLDMSFTASMVILVVLAARLLLKRAPKIFAYALWSVVLVRLLFPVSLESVASLLPLKTASVTGSITGMALPAVPTEAVAVIPAAPAGLETSLPPSAPYASADPLQLWIFTGGLIWVIGFAALLLYSLISLLKLRNCLKDAVHCSENIYTSNRIHTAFVMGVFRPVIYLPAHLSDKERSYILLHEQTHIRRFDPIIKLVAFLALCIHWFNPLVWLAFFLSAKDMEMSCDEAVIKRLGHDVKKDYSSSLLTLATSNRRIGGAPLAFGEGDTKDRIKNVLRYKKTGGWALALATLVLITLCFGLLTDPVGSRGAEMAPRPLDLSDIEQMNIGAEMPWLMYGDGTRAIMQGTFGLLVYDIENRKIHSRISSDELKEQNIGIPFLHAAASDNGNAVYLGSDAATGAVSDFTHVLDVKSSRIGTFSGEPKPLFKGESLSDTGKYAEYSTKYSDFQTKLIGDAIVEHGDSFFYLRADSDWSIKSLELVRRSHSDNTEDVYRIFDQAR</sequence>
<organism evidence="3 4">
    <name type="scientific">Paenibacillus oryzae</name>
    <dbReference type="NCBI Taxonomy" id="1844972"/>
    <lineage>
        <taxon>Bacteria</taxon>
        <taxon>Bacillati</taxon>
        <taxon>Bacillota</taxon>
        <taxon>Bacilli</taxon>
        <taxon>Bacillales</taxon>
        <taxon>Paenibacillaceae</taxon>
        <taxon>Paenibacillus</taxon>
    </lineage>
</organism>
<proteinExistence type="predicted"/>
<dbReference type="InterPro" id="IPR008756">
    <property type="entry name" value="Peptidase_M56"/>
</dbReference>